<organism evidence="3">
    <name type="scientific">Aceria tosichella</name>
    <name type="common">wheat curl mite</name>
    <dbReference type="NCBI Taxonomy" id="561515"/>
    <lineage>
        <taxon>Eukaryota</taxon>
        <taxon>Metazoa</taxon>
        <taxon>Ecdysozoa</taxon>
        <taxon>Arthropoda</taxon>
        <taxon>Chelicerata</taxon>
        <taxon>Arachnida</taxon>
        <taxon>Acari</taxon>
        <taxon>Acariformes</taxon>
        <taxon>Trombidiformes</taxon>
        <taxon>Prostigmata</taxon>
        <taxon>Eupodina</taxon>
        <taxon>Eriophyoidea</taxon>
        <taxon>Eriophyidae</taxon>
        <taxon>Eriophyinae</taxon>
        <taxon>Aceriini</taxon>
        <taxon>Aceria</taxon>
    </lineage>
</organism>
<keyword evidence="2" id="KW-0677">Repeat</keyword>
<sequence>MDLNLWKNKDELKKFLENLGIEYRYGCFEENNPESCHLLGDYLLSIDKARAKAAQVYKTNCDDNKYGLSCDAYGRMAFRGQGMEGPDLPLALKYFIKGCDLNEPRSCYHGGQMLGVKDKNVNQFITPDPDKSLSMLKKACLMGKQPAACTLIHSFYLRGFHGKPADLGMAAKWAQIACDQDEHTACFNLSRMYHLGDGVPADQEKSTYYRERAKEIAKGIRKNLEPKKDARPDL</sequence>
<proteinExistence type="inferred from homology"/>
<dbReference type="InterPro" id="IPR011990">
    <property type="entry name" value="TPR-like_helical_dom_sf"/>
</dbReference>
<accession>A0A6G1SK91</accession>
<dbReference type="Gene3D" id="1.25.40.10">
    <property type="entry name" value="Tetratricopeptide repeat domain"/>
    <property type="match status" value="1"/>
</dbReference>
<reference evidence="3" key="1">
    <citation type="submission" date="2018-10" db="EMBL/GenBank/DDBJ databases">
        <title>Transcriptome assembly of Aceria tosichella (Wheat curl mite) Type 2.</title>
        <authorList>
            <person name="Scully E.D."/>
            <person name="Geib S.M."/>
            <person name="Palmer N.A."/>
            <person name="Gupta A.K."/>
            <person name="Sarath G."/>
            <person name="Tatineni S."/>
        </authorList>
    </citation>
    <scope>NUCLEOTIDE SEQUENCE</scope>
    <source>
        <strain evidence="3">LincolnNE</strain>
    </source>
</reference>
<comment type="similarity">
    <text evidence="1">Belongs to the hcp beta-lactamase family.</text>
</comment>
<evidence type="ECO:0000313" key="3">
    <source>
        <dbReference type="EMBL" id="MDE50597.1"/>
    </source>
</evidence>
<dbReference type="EMBL" id="GGYP01005826">
    <property type="protein sequence ID" value="MDE50597.1"/>
    <property type="molecule type" value="Transcribed_RNA"/>
</dbReference>
<evidence type="ECO:0000256" key="2">
    <source>
        <dbReference type="ARBA" id="ARBA00022737"/>
    </source>
</evidence>
<dbReference type="GO" id="GO:0005758">
    <property type="term" value="C:mitochondrial intermembrane space"/>
    <property type="evidence" value="ECO:0007669"/>
    <property type="project" value="TreeGrafter"/>
</dbReference>
<gene>
    <name evidence="3" type="ORF">g.9592</name>
</gene>
<evidence type="ECO:0000256" key="1">
    <source>
        <dbReference type="ARBA" id="ARBA00008486"/>
    </source>
</evidence>
<protein>
    <submittedName>
        <fullName evidence="3">Sel1 repeat-containing protein 1</fullName>
    </submittedName>
</protein>
<dbReference type="PANTHER" id="PTHR13891:SF1">
    <property type="entry name" value="CYTOCHROME C OXIDASE ASSEMBLY FACTOR 7"/>
    <property type="match status" value="1"/>
</dbReference>
<dbReference type="InterPro" id="IPR040239">
    <property type="entry name" value="HcpB-like"/>
</dbReference>
<dbReference type="InterPro" id="IPR006597">
    <property type="entry name" value="Sel1-like"/>
</dbReference>
<dbReference type="PANTHER" id="PTHR13891">
    <property type="entry name" value="CYTOCHROME C OXIDASE ASSEMBLY FACTOR 7"/>
    <property type="match status" value="1"/>
</dbReference>
<dbReference type="AlphaFoldDB" id="A0A6G1SK91"/>
<dbReference type="SMART" id="SM00671">
    <property type="entry name" value="SEL1"/>
    <property type="match status" value="4"/>
</dbReference>
<dbReference type="SUPFAM" id="SSF81901">
    <property type="entry name" value="HCP-like"/>
    <property type="match status" value="1"/>
</dbReference>
<dbReference type="Pfam" id="PF08238">
    <property type="entry name" value="Sel1"/>
    <property type="match status" value="4"/>
</dbReference>
<name>A0A6G1SK91_9ACAR</name>